<evidence type="ECO:0000313" key="2">
    <source>
        <dbReference type="EMBL" id="GBP64544.1"/>
    </source>
</evidence>
<dbReference type="EMBL" id="BGZK01000901">
    <property type="protein sequence ID" value="GBP64544.1"/>
    <property type="molecule type" value="Genomic_DNA"/>
</dbReference>
<keyword evidence="3" id="KW-1185">Reference proteome</keyword>
<protein>
    <submittedName>
        <fullName evidence="2">Uncharacterized protein</fullName>
    </submittedName>
</protein>
<gene>
    <name evidence="2" type="ORF">EVAR_89590_1</name>
</gene>
<dbReference type="AlphaFoldDB" id="A0A4C1XPQ0"/>
<proteinExistence type="predicted"/>
<accession>A0A4C1XPQ0</accession>
<sequence>MIIIQYMYFVRGRALTADDGRQRRGRACATRGHLRRKRSSKSSQVGAGPSGAGSAGRRAACAAPAPPLDAPASARLHSYVDRHGGVL</sequence>
<reference evidence="2 3" key="1">
    <citation type="journal article" date="2019" name="Commun. Biol.">
        <title>The bagworm genome reveals a unique fibroin gene that provides high tensile strength.</title>
        <authorList>
            <person name="Kono N."/>
            <person name="Nakamura H."/>
            <person name="Ohtoshi R."/>
            <person name="Tomita M."/>
            <person name="Numata K."/>
            <person name="Arakawa K."/>
        </authorList>
    </citation>
    <scope>NUCLEOTIDE SEQUENCE [LARGE SCALE GENOMIC DNA]</scope>
</reference>
<comment type="caution">
    <text evidence="2">The sequence shown here is derived from an EMBL/GenBank/DDBJ whole genome shotgun (WGS) entry which is preliminary data.</text>
</comment>
<dbReference type="Proteomes" id="UP000299102">
    <property type="component" value="Unassembled WGS sequence"/>
</dbReference>
<feature type="region of interest" description="Disordered" evidence="1">
    <location>
        <begin position="19"/>
        <end position="72"/>
    </location>
</feature>
<evidence type="ECO:0000313" key="3">
    <source>
        <dbReference type="Proteomes" id="UP000299102"/>
    </source>
</evidence>
<name>A0A4C1XPQ0_EUMVA</name>
<organism evidence="2 3">
    <name type="scientific">Eumeta variegata</name>
    <name type="common">Bagworm moth</name>
    <name type="synonym">Eumeta japonica</name>
    <dbReference type="NCBI Taxonomy" id="151549"/>
    <lineage>
        <taxon>Eukaryota</taxon>
        <taxon>Metazoa</taxon>
        <taxon>Ecdysozoa</taxon>
        <taxon>Arthropoda</taxon>
        <taxon>Hexapoda</taxon>
        <taxon>Insecta</taxon>
        <taxon>Pterygota</taxon>
        <taxon>Neoptera</taxon>
        <taxon>Endopterygota</taxon>
        <taxon>Lepidoptera</taxon>
        <taxon>Glossata</taxon>
        <taxon>Ditrysia</taxon>
        <taxon>Tineoidea</taxon>
        <taxon>Psychidae</taxon>
        <taxon>Oiketicinae</taxon>
        <taxon>Eumeta</taxon>
    </lineage>
</organism>
<evidence type="ECO:0000256" key="1">
    <source>
        <dbReference type="SAM" id="MobiDB-lite"/>
    </source>
</evidence>